<gene>
    <name evidence="1" type="ORF">QFC24_000383</name>
</gene>
<protein>
    <submittedName>
        <fullName evidence="1">Uncharacterized protein</fullName>
    </submittedName>
</protein>
<accession>A0ACC2XVT8</accession>
<comment type="caution">
    <text evidence="1">The sequence shown here is derived from an EMBL/GenBank/DDBJ whole genome shotgun (WGS) entry which is preliminary data.</text>
</comment>
<name>A0ACC2XVT8_9TREE</name>
<keyword evidence="2" id="KW-1185">Reference proteome</keyword>
<reference evidence="1" key="1">
    <citation type="submission" date="2023-04" db="EMBL/GenBank/DDBJ databases">
        <title>Draft Genome sequencing of Naganishia species isolated from polar environments using Oxford Nanopore Technology.</title>
        <authorList>
            <person name="Leo P."/>
            <person name="Venkateswaran K."/>
        </authorList>
    </citation>
    <scope>NUCLEOTIDE SEQUENCE</scope>
    <source>
        <strain evidence="1">DBVPG 5303</strain>
    </source>
</reference>
<evidence type="ECO:0000313" key="1">
    <source>
        <dbReference type="EMBL" id="KAJ9128092.1"/>
    </source>
</evidence>
<proteinExistence type="predicted"/>
<dbReference type="Proteomes" id="UP001234202">
    <property type="component" value="Unassembled WGS sequence"/>
</dbReference>
<evidence type="ECO:0000313" key="2">
    <source>
        <dbReference type="Proteomes" id="UP001234202"/>
    </source>
</evidence>
<organism evidence="1 2">
    <name type="scientific">Naganishia onofrii</name>
    <dbReference type="NCBI Taxonomy" id="1851511"/>
    <lineage>
        <taxon>Eukaryota</taxon>
        <taxon>Fungi</taxon>
        <taxon>Dikarya</taxon>
        <taxon>Basidiomycota</taxon>
        <taxon>Agaricomycotina</taxon>
        <taxon>Tremellomycetes</taxon>
        <taxon>Filobasidiales</taxon>
        <taxon>Filobasidiaceae</taxon>
        <taxon>Naganishia</taxon>
    </lineage>
</organism>
<sequence length="654" mass="69383">MGNTPSSPASGGSPNVTRHGSLGKHHHSRHSSGAAQEQGQAQAQNTARQASLSTLPHHRTTHLHDSFPAPLPRSPLSQRQPVEVSTTNTSSSTSTTTSTAAPTSPNTPRNATSPSSLRPGSSPRRRKSLELPDLNRLSLTMATPTVDATAAMNTDQTTPSRSSPQRSNPRPLDSAGGYVPDSVQQGAQGSGQGRRVSMMTGTRAAAGSGDQGQGGKDFVQDNPYFPPVLAMSLGPVAGTGTTSSSRGTAGTPSLPNYSYSPTDSDSGQQMHTEDINAPSHTNSNSSSSATASTTTAGRTMSIQQPRAGVPAPAVVTRDIHDHDPIPVQRGSVSGVSQEGRQRVVREGGDGGDVTPLAFRDPASSGGGEELQMQQQQQPHQADPMPTPTLGSTAPQTMQETTTTTSGLVPTLVTWSGGGKEVYVTGTFAEKGWRTRLKMNKSTHDFSLLLDLPPGTHRIKFIVDDHWRCAPDLQTATDGDGNLVNWLEVVPPPSTPAAGKGKAEEEDWAMADWAQKVRSELDDDDPSLWTDEIPWALVEFQQMEEEALSDPPPDLPTSQHRAYHTRCSTILSQLPVPPALPPHLNKVILNVTPRELEGTVGGAAGDDNSILPVPNHVVLNHLTASAIKNDTLAVGTTTRYRRKYISTIYFKPVEA</sequence>
<dbReference type="EMBL" id="JASBWV010000001">
    <property type="protein sequence ID" value="KAJ9128092.1"/>
    <property type="molecule type" value="Genomic_DNA"/>
</dbReference>